<dbReference type="Pfam" id="PF00072">
    <property type="entry name" value="Response_reg"/>
    <property type="match status" value="1"/>
</dbReference>
<sequence>MKINFIIADDHPMVVVGIKHELSSIHTLRNAGVARNSTEVLDLLARCHCDVLITDYVMPGGEFGDGMAMLSFIRRRYPELKIVVLTAIENLAVVAEMRKIGVHSVLNKADEVGHLVSAVHAVYAGASYFSPRLRGEGGGGGDGQARALSPREAEVVRLYVSGASISEIARQLNRTKQTVSSQKSSAMRKLGIERDVDLFCFAYETGLVIARQPIEGAVPAFPRPPAAR</sequence>
<dbReference type="InterPro" id="IPR036388">
    <property type="entry name" value="WH-like_DNA-bd_sf"/>
</dbReference>
<dbReference type="GO" id="GO:0000160">
    <property type="term" value="P:phosphorelay signal transduction system"/>
    <property type="evidence" value="ECO:0007669"/>
    <property type="project" value="InterPro"/>
</dbReference>
<dbReference type="InterPro" id="IPR039420">
    <property type="entry name" value="WalR-like"/>
</dbReference>
<evidence type="ECO:0000259" key="4">
    <source>
        <dbReference type="PROSITE" id="PS50043"/>
    </source>
</evidence>
<evidence type="ECO:0000256" key="2">
    <source>
        <dbReference type="ARBA" id="ARBA00023125"/>
    </source>
</evidence>
<name>A0A446CV17_9BURK</name>
<dbReference type="PROSITE" id="PS50043">
    <property type="entry name" value="HTH_LUXR_2"/>
    <property type="match status" value="1"/>
</dbReference>
<dbReference type="Gene3D" id="1.10.10.10">
    <property type="entry name" value="Winged helix-like DNA-binding domain superfamily/Winged helix DNA-binding domain"/>
    <property type="match status" value="1"/>
</dbReference>
<dbReference type="CDD" id="cd06170">
    <property type="entry name" value="LuxR_C_like"/>
    <property type="match status" value="1"/>
</dbReference>
<dbReference type="InterPro" id="IPR058245">
    <property type="entry name" value="NreC/VraR/RcsB-like_REC"/>
</dbReference>
<evidence type="ECO:0000256" key="3">
    <source>
        <dbReference type="PROSITE-ProRule" id="PRU00169"/>
    </source>
</evidence>
<dbReference type="PROSITE" id="PS50110">
    <property type="entry name" value="RESPONSE_REGULATORY"/>
    <property type="match status" value="1"/>
</dbReference>
<dbReference type="SMART" id="SM00448">
    <property type="entry name" value="REC"/>
    <property type="match status" value="1"/>
</dbReference>
<feature type="domain" description="Response regulatory" evidence="5">
    <location>
        <begin position="4"/>
        <end position="123"/>
    </location>
</feature>
<dbReference type="SUPFAM" id="SSF52172">
    <property type="entry name" value="CheY-like"/>
    <property type="match status" value="1"/>
</dbReference>
<organism evidence="6 7">
    <name type="scientific">Achromobacter veterisilvae</name>
    <dbReference type="NCBI Taxonomy" id="2069367"/>
    <lineage>
        <taxon>Bacteria</taxon>
        <taxon>Pseudomonadati</taxon>
        <taxon>Pseudomonadota</taxon>
        <taxon>Betaproteobacteria</taxon>
        <taxon>Burkholderiales</taxon>
        <taxon>Alcaligenaceae</taxon>
        <taxon>Achromobacter</taxon>
    </lineage>
</organism>
<proteinExistence type="predicted"/>
<evidence type="ECO:0000313" key="7">
    <source>
        <dbReference type="Proteomes" id="UP000289465"/>
    </source>
</evidence>
<accession>A0A446CV17</accession>
<dbReference type="EMBL" id="UFQC01000031">
    <property type="protein sequence ID" value="SSW71655.1"/>
    <property type="molecule type" value="Genomic_DNA"/>
</dbReference>
<dbReference type="PANTHER" id="PTHR43214:SF17">
    <property type="entry name" value="TRANSCRIPTIONAL REGULATORY PROTEIN RCSB"/>
    <property type="match status" value="1"/>
</dbReference>
<dbReference type="SUPFAM" id="SSF46894">
    <property type="entry name" value="C-terminal effector domain of the bipartite response regulators"/>
    <property type="match status" value="1"/>
</dbReference>
<dbReference type="AlphaFoldDB" id="A0A446CV17"/>
<dbReference type="InterPro" id="IPR011006">
    <property type="entry name" value="CheY-like_superfamily"/>
</dbReference>
<feature type="domain" description="HTH luxR-type" evidence="4">
    <location>
        <begin position="141"/>
        <end position="206"/>
    </location>
</feature>
<gene>
    <name evidence="6" type="primary">rcsB_5</name>
    <name evidence="6" type="ORF">AVE30378_04657</name>
</gene>
<evidence type="ECO:0000259" key="5">
    <source>
        <dbReference type="PROSITE" id="PS50110"/>
    </source>
</evidence>
<dbReference type="GO" id="GO:0003677">
    <property type="term" value="F:DNA binding"/>
    <property type="evidence" value="ECO:0007669"/>
    <property type="project" value="UniProtKB-KW"/>
</dbReference>
<evidence type="ECO:0000313" key="6">
    <source>
        <dbReference type="EMBL" id="SSW71655.1"/>
    </source>
</evidence>
<evidence type="ECO:0000256" key="1">
    <source>
        <dbReference type="ARBA" id="ARBA00022553"/>
    </source>
</evidence>
<dbReference type="GO" id="GO:0006355">
    <property type="term" value="P:regulation of DNA-templated transcription"/>
    <property type="evidence" value="ECO:0007669"/>
    <property type="project" value="InterPro"/>
</dbReference>
<dbReference type="PANTHER" id="PTHR43214">
    <property type="entry name" value="TWO-COMPONENT RESPONSE REGULATOR"/>
    <property type="match status" value="1"/>
</dbReference>
<dbReference type="Pfam" id="PF00196">
    <property type="entry name" value="GerE"/>
    <property type="match status" value="1"/>
</dbReference>
<dbReference type="SMART" id="SM00421">
    <property type="entry name" value="HTH_LUXR"/>
    <property type="match status" value="1"/>
</dbReference>
<dbReference type="OrthoDB" id="8585266at2"/>
<dbReference type="CDD" id="cd17535">
    <property type="entry name" value="REC_NarL-like"/>
    <property type="match status" value="1"/>
</dbReference>
<dbReference type="Proteomes" id="UP000289465">
    <property type="component" value="Unassembled WGS sequence"/>
</dbReference>
<feature type="modified residue" description="4-aspartylphosphate" evidence="3">
    <location>
        <position position="55"/>
    </location>
</feature>
<protein>
    <submittedName>
        <fullName evidence="6">Transcriptional regulatory protein RcsB</fullName>
    </submittedName>
</protein>
<dbReference type="Gene3D" id="3.40.50.2300">
    <property type="match status" value="1"/>
</dbReference>
<dbReference type="InterPro" id="IPR016032">
    <property type="entry name" value="Sig_transdc_resp-reg_C-effctor"/>
</dbReference>
<keyword evidence="2" id="KW-0238">DNA-binding</keyword>
<reference evidence="6 7" key="1">
    <citation type="submission" date="2018-07" db="EMBL/GenBank/DDBJ databases">
        <authorList>
            <person name="Peeters C."/>
        </authorList>
    </citation>
    <scope>NUCLEOTIDE SEQUENCE [LARGE SCALE GENOMIC DNA]</scope>
    <source>
        <strain evidence="6 7">LMG 30378</strain>
    </source>
</reference>
<dbReference type="RefSeq" id="WP_129244136.1">
    <property type="nucleotide sequence ID" value="NZ_UFQC01000031.1"/>
</dbReference>
<dbReference type="InterPro" id="IPR000792">
    <property type="entry name" value="Tscrpt_reg_LuxR_C"/>
</dbReference>
<dbReference type="InterPro" id="IPR001789">
    <property type="entry name" value="Sig_transdc_resp-reg_receiver"/>
</dbReference>
<dbReference type="PRINTS" id="PR00038">
    <property type="entry name" value="HTHLUXR"/>
</dbReference>
<keyword evidence="1 3" id="KW-0597">Phosphoprotein</keyword>